<evidence type="ECO:0000313" key="10">
    <source>
        <dbReference type="EMBL" id="KAK9780920.1"/>
    </source>
</evidence>
<dbReference type="PANTHER" id="PTHR10642">
    <property type="entry name" value="RIBONUCLEASE H1"/>
    <property type="match status" value="1"/>
</dbReference>
<feature type="domain" description="RNase H type-1" evidence="9">
    <location>
        <begin position="160"/>
        <end position="320"/>
    </location>
</feature>
<dbReference type="InterPro" id="IPR036397">
    <property type="entry name" value="RNaseH_sf"/>
</dbReference>
<dbReference type="PROSITE" id="PS50879">
    <property type="entry name" value="RNASE_H_1"/>
    <property type="match status" value="1"/>
</dbReference>
<comment type="caution">
    <text evidence="10">The sequence shown here is derived from an EMBL/GenBank/DDBJ whole genome shotgun (WGS) entry which is preliminary data.</text>
</comment>
<protein>
    <recommendedName>
        <fullName evidence="3">ribonuclease H</fullName>
        <ecNumber evidence="3">3.1.26.4</ecNumber>
    </recommendedName>
</protein>
<dbReference type="SUPFAM" id="SSF53098">
    <property type="entry name" value="Ribonuclease H-like"/>
    <property type="match status" value="1"/>
</dbReference>
<feature type="region of interest" description="Disordered" evidence="8">
    <location>
        <begin position="88"/>
        <end position="118"/>
    </location>
</feature>
<name>A0ABR2Y4A8_9PEZI</name>
<keyword evidence="5" id="KW-0479">Metal-binding</keyword>
<evidence type="ECO:0000256" key="5">
    <source>
        <dbReference type="ARBA" id="ARBA00022723"/>
    </source>
</evidence>
<dbReference type="EC" id="3.1.26.4" evidence="3"/>
<reference evidence="10 11" key="1">
    <citation type="submission" date="2024-02" db="EMBL/GenBank/DDBJ databases">
        <title>First draft genome assembly of two strains of Seiridium cardinale.</title>
        <authorList>
            <person name="Emiliani G."/>
            <person name="Scali E."/>
        </authorList>
    </citation>
    <scope>NUCLEOTIDE SEQUENCE [LARGE SCALE GENOMIC DNA]</scope>
    <source>
        <strain evidence="10 11">BM-138-000479</strain>
    </source>
</reference>
<dbReference type="InterPro" id="IPR050092">
    <property type="entry name" value="RNase_H"/>
</dbReference>
<keyword evidence="6" id="KW-0255">Endonuclease</keyword>
<dbReference type="InterPro" id="IPR012337">
    <property type="entry name" value="RNaseH-like_sf"/>
</dbReference>
<dbReference type="InterPro" id="IPR002156">
    <property type="entry name" value="RNaseH_domain"/>
</dbReference>
<keyword evidence="7" id="KW-0378">Hydrolase</keyword>
<evidence type="ECO:0000256" key="3">
    <source>
        <dbReference type="ARBA" id="ARBA00012180"/>
    </source>
</evidence>
<dbReference type="CDD" id="cd13934">
    <property type="entry name" value="RNase_H_Dikarya_like"/>
    <property type="match status" value="1"/>
</dbReference>
<accession>A0ABR2Y4A8</accession>
<dbReference type="Pfam" id="PF00075">
    <property type="entry name" value="RNase_H"/>
    <property type="match status" value="1"/>
</dbReference>
<sequence>MPLGWYLAQGLYPIGPSSSDDEEGPCELPNGRLVCGPHGLVTCGRCCTDYSFMEDVPSDGEDDGESNVSDTDMMYEQLSPERRAEIDARWGPPHPVNTQANASVSQPRGLPADMGPEKRRGIGRAFPTKFFPPDRSILPTKLFPGQITDSNKCRYVHRNNPQKILIFTDGACLNNGQLNPRAGWGFVYGPGILDRRAIVSGRLENQGPFGDESAQTSNRAEIRAVIAALRFRDWAVQGYRTVVIATDSEYAAEGSTKWVKTWVRNGWKTQGKAEVKNRDLWEMLLGEVERWQEKGLTIQFWKIPRDWNRLADAAAKDAAAESHVPSRWTECSSLPEAQMNLC</sequence>
<organism evidence="10 11">
    <name type="scientific">Seiridium cardinale</name>
    <dbReference type="NCBI Taxonomy" id="138064"/>
    <lineage>
        <taxon>Eukaryota</taxon>
        <taxon>Fungi</taxon>
        <taxon>Dikarya</taxon>
        <taxon>Ascomycota</taxon>
        <taxon>Pezizomycotina</taxon>
        <taxon>Sordariomycetes</taxon>
        <taxon>Xylariomycetidae</taxon>
        <taxon>Amphisphaeriales</taxon>
        <taxon>Sporocadaceae</taxon>
        <taxon>Seiridium</taxon>
    </lineage>
</organism>
<evidence type="ECO:0000256" key="8">
    <source>
        <dbReference type="SAM" id="MobiDB-lite"/>
    </source>
</evidence>
<evidence type="ECO:0000256" key="1">
    <source>
        <dbReference type="ARBA" id="ARBA00000077"/>
    </source>
</evidence>
<dbReference type="EMBL" id="JARVKM010000005">
    <property type="protein sequence ID" value="KAK9780920.1"/>
    <property type="molecule type" value="Genomic_DNA"/>
</dbReference>
<comment type="catalytic activity">
    <reaction evidence="1">
        <text>Endonucleolytic cleavage to 5'-phosphomonoester.</text>
        <dbReference type="EC" id="3.1.26.4"/>
    </reaction>
</comment>
<proteinExistence type="inferred from homology"/>
<evidence type="ECO:0000256" key="4">
    <source>
        <dbReference type="ARBA" id="ARBA00022722"/>
    </source>
</evidence>
<evidence type="ECO:0000256" key="6">
    <source>
        <dbReference type="ARBA" id="ARBA00022759"/>
    </source>
</evidence>
<feature type="compositionally biased region" description="Polar residues" evidence="8">
    <location>
        <begin position="96"/>
        <end position="106"/>
    </location>
</feature>
<evidence type="ECO:0000256" key="2">
    <source>
        <dbReference type="ARBA" id="ARBA00005300"/>
    </source>
</evidence>
<gene>
    <name evidence="10" type="ORF">SCAR479_02106</name>
</gene>
<dbReference type="Gene3D" id="3.30.420.10">
    <property type="entry name" value="Ribonuclease H-like superfamily/Ribonuclease H"/>
    <property type="match status" value="1"/>
</dbReference>
<keyword evidence="4" id="KW-0540">Nuclease</keyword>
<evidence type="ECO:0000256" key="7">
    <source>
        <dbReference type="ARBA" id="ARBA00022801"/>
    </source>
</evidence>
<evidence type="ECO:0000259" key="9">
    <source>
        <dbReference type="PROSITE" id="PS50879"/>
    </source>
</evidence>
<keyword evidence="11" id="KW-1185">Reference proteome</keyword>
<evidence type="ECO:0000313" key="11">
    <source>
        <dbReference type="Proteomes" id="UP001465668"/>
    </source>
</evidence>
<dbReference type="Proteomes" id="UP001465668">
    <property type="component" value="Unassembled WGS sequence"/>
</dbReference>
<comment type="similarity">
    <text evidence="2">Belongs to the RNase H family.</text>
</comment>
<dbReference type="PANTHER" id="PTHR10642:SF26">
    <property type="entry name" value="RIBONUCLEASE H1"/>
    <property type="match status" value="1"/>
</dbReference>